<accession>A0A699X4N6</accession>
<name>A0A699X4N6_TANCI</name>
<proteinExistence type="predicted"/>
<comment type="caution">
    <text evidence="2">The sequence shown here is derived from an EMBL/GenBank/DDBJ whole genome shotgun (WGS) entry which is preliminary data.</text>
</comment>
<feature type="region of interest" description="Disordered" evidence="1">
    <location>
        <begin position="28"/>
        <end position="53"/>
    </location>
</feature>
<organism evidence="2">
    <name type="scientific">Tanacetum cinerariifolium</name>
    <name type="common">Dalmatian daisy</name>
    <name type="synonym">Chrysanthemum cinerariifolium</name>
    <dbReference type="NCBI Taxonomy" id="118510"/>
    <lineage>
        <taxon>Eukaryota</taxon>
        <taxon>Viridiplantae</taxon>
        <taxon>Streptophyta</taxon>
        <taxon>Embryophyta</taxon>
        <taxon>Tracheophyta</taxon>
        <taxon>Spermatophyta</taxon>
        <taxon>Magnoliopsida</taxon>
        <taxon>eudicotyledons</taxon>
        <taxon>Gunneridae</taxon>
        <taxon>Pentapetalae</taxon>
        <taxon>asterids</taxon>
        <taxon>campanulids</taxon>
        <taxon>Asterales</taxon>
        <taxon>Asteraceae</taxon>
        <taxon>Asteroideae</taxon>
        <taxon>Anthemideae</taxon>
        <taxon>Anthemidinae</taxon>
        <taxon>Tanacetum</taxon>
    </lineage>
</organism>
<feature type="non-terminal residue" evidence="2">
    <location>
        <position position="1"/>
    </location>
</feature>
<protein>
    <submittedName>
        <fullName evidence="2">Uncharacterized protein</fullName>
    </submittedName>
</protein>
<dbReference type="EMBL" id="BKCJ011801607">
    <property type="protein sequence ID" value="GFD54033.1"/>
    <property type="molecule type" value="Genomic_DNA"/>
</dbReference>
<sequence length="67" mass="7683">PEHIALYEALEASMKRADMDKFFAKKDKSCKRYHDDQDPPSPPTDSDPSKKTDMTLTLRAHHNLLTP</sequence>
<reference evidence="2" key="1">
    <citation type="journal article" date="2019" name="Sci. Rep.">
        <title>Draft genome of Tanacetum cinerariifolium, the natural source of mosquito coil.</title>
        <authorList>
            <person name="Yamashiro T."/>
            <person name="Shiraishi A."/>
            <person name="Satake H."/>
            <person name="Nakayama K."/>
        </authorList>
    </citation>
    <scope>NUCLEOTIDE SEQUENCE</scope>
</reference>
<gene>
    <name evidence="2" type="ORF">Tci_926002</name>
</gene>
<dbReference type="AlphaFoldDB" id="A0A699X4N6"/>
<evidence type="ECO:0000313" key="2">
    <source>
        <dbReference type="EMBL" id="GFD54033.1"/>
    </source>
</evidence>
<feature type="compositionally biased region" description="Basic and acidic residues" evidence="1">
    <location>
        <begin position="28"/>
        <end position="37"/>
    </location>
</feature>
<evidence type="ECO:0000256" key="1">
    <source>
        <dbReference type="SAM" id="MobiDB-lite"/>
    </source>
</evidence>